<dbReference type="AlphaFoldDB" id="A0A1Y1YVV7"/>
<feature type="compositionally biased region" description="Polar residues" evidence="1">
    <location>
        <begin position="239"/>
        <end position="256"/>
    </location>
</feature>
<evidence type="ECO:0000313" key="2">
    <source>
        <dbReference type="EMBL" id="ORY02089.1"/>
    </source>
</evidence>
<dbReference type="InParanoid" id="A0A1Y1YVV7"/>
<keyword evidence="3" id="KW-1185">Reference proteome</keyword>
<feature type="compositionally biased region" description="Polar residues" evidence="1">
    <location>
        <begin position="492"/>
        <end position="508"/>
    </location>
</feature>
<dbReference type="Proteomes" id="UP000193498">
    <property type="component" value="Unassembled WGS sequence"/>
</dbReference>
<feature type="region of interest" description="Disordered" evidence="1">
    <location>
        <begin position="174"/>
        <end position="311"/>
    </location>
</feature>
<feature type="compositionally biased region" description="Polar residues" evidence="1">
    <location>
        <begin position="279"/>
        <end position="288"/>
    </location>
</feature>
<accession>A0A1Y1YVV7</accession>
<proteinExistence type="predicted"/>
<feature type="compositionally biased region" description="Polar residues" evidence="1">
    <location>
        <begin position="437"/>
        <end position="455"/>
    </location>
</feature>
<feature type="region of interest" description="Disordered" evidence="1">
    <location>
        <begin position="140"/>
        <end position="160"/>
    </location>
</feature>
<evidence type="ECO:0000256" key="1">
    <source>
        <dbReference type="SAM" id="MobiDB-lite"/>
    </source>
</evidence>
<feature type="region of interest" description="Disordered" evidence="1">
    <location>
        <begin position="408"/>
        <end position="517"/>
    </location>
</feature>
<dbReference type="OrthoDB" id="2290708at2759"/>
<reference evidence="2 3" key="1">
    <citation type="submission" date="2016-07" db="EMBL/GenBank/DDBJ databases">
        <title>Pervasive Adenine N6-methylation of Active Genes in Fungi.</title>
        <authorList>
            <consortium name="DOE Joint Genome Institute"/>
            <person name="Mondo S.J."/>
            <person name="Dannebaum R.O."/>
            <person name="Kuo R.C."/>
            <person name="Labutti K."/>
            <person name="Haridas S."/>
            <person name="Kuo A."/>
            <person name="Salamov A."/>
            <person name="Ahrendt S.R."/>
            <person name="Lipzen A."/>
            <person name="Sullivan W."/>
            <person name="Andreopoulos W.B."/>
            <person name="Clum A."/>
            <person name="Lindquist E."/>
            <person name="Daum C."/>
            <person name="Ramamoorthy G.K."/>
            <person name="Gryganskyi A."/>
            <person name="Culley D."/>
            <person name="Magnuson J.K."/>
            <person name="James T.Y."/>
            <person name="O'Malley M.A."/>
            <person name="Stajich J.E."/>
            <person name="Spatafora J.W."/>
            <person name="Visel A."/>
            <person name="Grigoriev I.V."/>
        </authorList>
    </citation>
    <scope>NUCLEOTIDE SEQUENCE [LARGE SCALE GENOMIC DNA]</scope>
    <source>
        <strain evidence="2 3">CBS 931.73</strain>
    </source>
</reference>
<organism evidence="2 3">
    <name type="scientific">Basidiobolus meristosporus CBS 931.73</name>
    <dbReference type="NCBI Taxonomy" id="1314790"/>
    <lineage>
        <taxon>Eukaryota</taxon>
        <taxon>Fungi</taxon>
        <taxon>Fungi incertae sedis</taxon>
        <taxon>Zoopagomycota</taxon>
        <taxon>Entomophthoromycotina</taxon>
        <taxon>Basidiobolomycetes</taxon>
        <taxon>Basidiobolales</taxon>
        <taxon>Basidiobolaceae</taxon>
        <taxon>Basidiobolus</taxon>
    </lineage>
</organism>
<feature type="compositionally biased region" description="Pro residues" evidence="1">
    <location>
        <begin position="181"/>
        <end position="190"/>
    </location>
</feature>
<gene>
    <name evidence="2" type="ORF">K493DRAFT_346906</name>
</gene>
<feature type="compositionally biased region" description="Basic and acidic residues" evidence="1">
    <location>
        <begin position="149"/>
        <end position="159"/>
    </location>
</feature>
<comment type="caution">
    <text evidence="2">The sequence shown here is derived from an EMBL/GenBank/DDBJ whole genome shotgun (WGS) entry which is preliminary data.</text>
</comment>
<evidence type="ECO:0000313" key="3">
    <source>
        <dbReference type="Proteomes" id="UP000193498"/>
    </source>
</evidence>
<dbReference type="EMBL" id="MCFE01000061">
    <property type="protein sequence ID" value="ORY02089.1"/>
    <property type="molecule type" value="Genomic_DNA"/>
</dbReference>
<feature type="compositionally biased region" description="Low complexity" evidence="1">
    <location>
        <begin position="414"/>
        <end position="427"/>
    </location>
</feature>
<sequence>MPASASAAPAIYPHQEKHSITEYKLEKAPFESPITVSHSHLPSTSDFNSTKSVSLPSLMNDNRFPSLNSVGCGISTDHSIRPMRENIDSDCTKLDTLAAAAESQDEAAATRKDTTPGAENLADLAAAAISSLSDLATGRVEAPVSNQTENRRYQTESHTYKKTGFMSISALLDETSNRPNESPPPAPWPSYPSNENIGGRAKELSEDVTSEALARPSKRPLNESEPPSKKKYTPMFDPSATSRSNNINDGYTSTPSIDGKVDGAYPGRSRYSEPYHLSDVTSTRSTPIPQYKPGAYGSESTHPGNTAPAGYRNFQPSYQPLRVEGPNTFSKKFQSMQDPKIKRNATHAYIAYMIYTDRLQNKLTNTILTNINAHMPISTRTPINTSILTIITTPTTHIARLPQLHPNPHIQMQESSGGPYYSSSERPASGAPHSHFSGPTVSSRPVSAATTTGYSPESVYGSSHHRDSPSAYVSGSYTAASAPPQPAYSPNMRPSQPARNYGYQSSQMPPRGSSEHRYYDVDRAPTLILEVLPRKDTSYQARRSSRPPILCRTLCEECRAIAQDRVAAVGEWTGRTEALQGQKISSEEYGNHVEGKEPGLT</sequence>
<name>A0A1Y1YVV7_9FUNG</name>
<protein>
    <submittedName>
        <fullName evidence="2">Uncharacterized protein</fullName>
    </submittedName>
</protein>